<evidence type="ECO:0000313" key="6">
    <source>
        <dbReference type="Proteomes" id="UP000253529"/>
    </source>
</evidence>
<feature type="domain" description="Organic solvent tolerance-like N-terminal" evidence="4">
    <location>
        <begin position="56"/>
        <end position="187"/>
    </location>
</feature>
<feature type="region of interest" description="Disordered" evidence="2">
    <location>
        <begin position="190"/>
        <end position="217"/>
    </location>
</feature>
<feature type="chain" id="PRO_5016983443" evidence="3">
    <location>
        <begin position="28"/>
        <end position="217"/>
    </location>
</feature>
<feature type="region of interest" description="Disordered" evidence="2">
    <location>
        <begin position="104"/>
        <end position="127"/>
    </location>
</feature>
<dbReference type="AlphaFoldDB" id="A0A366FX03"/>
<evidence type="ECO:0000313" key="5">
    <source>
        <dbReference type="EMBL" id="RBP18265.1"/>
    </source>
</evidence>
<feature type="signal peptide" evidence="3">
    <location>
        <begin position="1"/>
        <end position="27"/>
    </location>
</feature>
<dbReference type="OrthoDB" id="9811926at2"/>
<feature type="region of interest" description="Disordered" evidence="2">
    <location>
        <begin position="28"/>
        <end position="51"/>
    </location>
</feature>
<evidence type="ECO:0000259" key="4">
    <source>
        <dbReference type="Pfam" id="PF03968"/>
    </source>
</evidence>
<dbReference type="InterPro" id="IPR005653">
    <property type="entry name" value="OstA-like_N"/>
</dbReference>
<proteinExistence type="predicted"/>
<dbReference type="GO" id="GO:0009279">
    <property type="term" value="C:cell outer membrane"/>
    <property type="evidence" value="ECO:0007669"/>
    <property type="project" value="TreeGrafter"/>
</dbReference>
<dbReference type="PANTHER" id="PTHR36504">
    <property type="entry name" value="LIPOPOLYSACCHARIDE EXPORT SYSTEM PROTEIN LPTA"/>
    <property type="match status" value="1"/>
</dbReference>
<evidence type="ECO:0000256" key="1">
    <source>
        <dbReference type="ARBA" id="ARBA00022729"/>
    </source>
</evidence>
<evidence type="ECO:0000256" key="3">
    <source>
        <dbReference type="SAM" id="SignalP"/>
    </source>
</evidence>
<dbReference type="GO" id="GO:0015920">
    <property type="term" value="P:lipopolysaccharide transport"/>
    <property type="evidence" value="ECO:0007669"/>
    <property type="project" value="TreeGrafter"/>
</dbReference>
<dbReference type="EMBL" id="QNRK01000001">
    <property type="protein sequence ID" value="RBP18265.1"/>
    <property type="molecule type" value="Genomic_DNA"/>
</dbReference>
<protein>
    <submittedName>
        <fullName evidence="5">Lipopolysaccharide export system protein LptA</fullName>
    </submittedName>
</protein>
<dbReference type="Pfam" id="PF03968">
    <property type="entry name" value="LptD_N"/>
    <property type="match status" value="1"/>
</dbReference>
<evidence type="ECO:0000256" key="2">
    <source>
        <dbReference type="SAM" id="MobiDB-lite"/>
    </source>
</evidence>
<gene>
    <name evidence="5" type="ORF">DFR50_101209</name>
</gene>
<sequence>MIDSRAVLIGTRVVALVLALSAAAAEAATKPSSPPPQASSPIQILPGTSSKEPISIDADKLVYFDKEQKAIYSGNVVVIQGDTKMTCSVMNVFLDRAPAPATTAQTADAKGATAPADGQQGPSQNSGIKRLEAAGPVTVVSKTQVATGDSGVYDKTQDKVFLIGHVTLSDGQNVTKGDKLTYDLKSGQATIDTNGGKSGRVHGLFTPNNAAEPAKPK</sequence>
<accession>A0A366FX03</accession>
<organism evidence="5 6">
    <name type="scientific">Roseiarcus fermentans</name>
    <dbReference type="NCBI Taxonomy" id="1473586"/>
    <lineage>
        <taxon>Bacteria</taxon>
        <taxon>Pseudomonadati</taxon>
        <taxon>Pseudomonadota</taxon>
        <taxon>Alphaproteobacteria</taxon>
        <taxon>Hyphomicrobiales</taxon>
        <taxon>Roseiarcaceae</taxon>
        <taxon>Roseiarcus</taxon>
    </lineage>
</organism>
<dbReference type="RefSeq" id="WP_113887322.1">
    <property type="nucleotide sequence ID" value="NZ_QNRK01000001.1"/>
</dbReference>
<keyword evidence="1 3" id="KW-0732">Signal</keyword>
<name>A0A366FX03_9HYPH</name>
<dbReference type="PANTHER" id="PTHR36504:SF1">
    <property type="entry name" value="LIPOPOLYSACCHARIDE EXPORT SYSTEM PROTEIN LPTA"/>
    <property type="match status" value="1"/>
</dbReference>
<dbReference type="InterPro" id="IPR052037">
    <property type="entry name" value="LPS_export_LptA"/>
</dbReference>
<dbReference type="Gene3D" id="2.60.450.10">
    <property type="entry name" value="Lipopolysaccharide (LPS) transport protein A like domain"/>
    <property type="match status" value="1"/>
</dbReference>
<reference evidence="5 6" key="1">
    <citation type="submission" date="2018-06" db="EMBL/GenBank/DDBJ databases">
        <title>Genomic Encyclopedia of Type Strains, Phase IV (KMG-IV): sequencing the most valuable type-strain genomes for metagenomic binning, comparative biology and taxonomic classification.</title>
        <authorList>
            <person name="Goeker M."/>
        </authorList>
    </citation>
    <scope>NUCLEOTIDE SEQUENCE [LARGE SCALE GENOMIC DNA]</scope>
    <source>
        <strain evidence="5 6">DSM 24875</strain>
    </source>
</reference>
<comment type="caution">
    <text evidence="5">The sequence shown here is derived from an EMBL/GenBank/DDBJ whole genome shotgun (WGS) entry which is preliminary data.</text>
</comment>
<dbReference type="GO" id="GO:0030288">
    <property type="term" value="C:outer membrane-bounded periplasmic space"/>
    <property type="evidence" value="ECO:0007669"/>
    <property type="project" value="TreeGrafter"/>
</dbReference>
<dbReference type="Proteomes" id="UP000253529">
    <property type="component" value="Unassembled WGS sequence"/>
</dbReference>
<keyword evidence="6" id="KW-1185">Reference proteome</keyword>
<dbReference type="GO" id="GO:0017089">
    <property type="term" value="F:glycolipid transfer activity"/>
    <property type="evidence" value="ECO:0007669"/>
    <property type="project" value="TreeGrafter"/>
</dbReference>